<dbReference type="SUPFAM" id="SSF54648">
    <property type="entry name" value="DLC"/>
    <property type="match status" value="1"/>
</dbReference>
<dbReference type="GO" id="GO:0045505">
    <property type="term" value="F:dynein intermediate chain binding"/>
    <property type="evidence" value="ECO:0007669"/>
    <property type="project" value="TreeGrafter"/>
</dbReference>
<reference evidence="2" key="2">
    <citation type="journal article" date="2024" name="Plant">
        <title>Genomic evolution and insights into agronomic trait innovations of Sesamum species.</title>
        <authorList>
            <person name="Miao H."/>
            <person name="Wang L."/>
            <person name="Qu L."/>
            <person name="Liu H."/>
            <person name="Sun Y."/>
            <person name="Le M."/>
            <person name="Wang Q."/>
            <person name="Wei S."/>
            <person name="Zheng Y."/>
            <person name="Lin W."/>
            <person name="Duan Y."/>
            <person name="Cao H."/>
            <person name="Xiong S."/>
            <person name="Wang X."/>
            <person name="Wei L."/>
            <person name="Li C."/>
            <person name="Ma Q."/>
            <person name="Ju M."/>
            <person name="Zhao R."/>
            <person name="Li G."/>
            <person name="Mu C."/>
            <person name="Tian Q."/>
            <person name="Mei H."/>
            <person name="Zhang T."/>
            <person name="Gao T."/>
            <person name="Zhang H."/>
        </authorList>
    </citation>
    <scope>NUCLEOTIDE SEQUENCE</scope>
    <source>
        <strain evidence="2">3651</strain>
    </source>
</reference>
<protein>
    <submittedName>
        <fullName evidence="2">Dynein light chain, cytoplasmic</fullName>
    </submittedName>
</protein>
<keyword evidence="3" id="KW-1185">Reference proteome</keyword>
<dbReference type="InterPro" id="IPR001372">
    <property type="entry name" value="Dynein_light_chain_typ-1/2"/>
</dbReference>
<evidence type="ECO:0000256" key="1">
    <source>
        <dbReference type="SAM" id="MobiDB-lite"/>
    </source>
</evidence>
<accession>A0AAE1YBY5</accession>
<dbReference type="EMBL" id="JACGWO010000005">
    <property type="protein sequence ID" value="KAK4427214.1"/>
    <property type="molecule type" value="Genomic_DNA"/>
</dbReference>
<feature type="compositionally biased region" description="Basic residues" evidence="1">
    <location>
        <begin position="27"/>
        <end position="41"/>
    </location>
</feature>
<dbReference type="Proteomes" id="UP001293254">
    <property type="component" value="Unassembled WGS sequence"/>
</dbReference>
<dbReference type="Gene3D" id="3.30.740.10">
    <property type="entry name" value="Protein Inhibitor Of Neuronal Nitric Oxide Synthase"/>
    <property type="match status" value="1"/>
</dbReference>
<dbReference type="PANTHER" id="PTHR11886:SF80">
    <property type="entry name" value="OS01G0555600 PROTEIN"/>
    <property type="match status" value="1"/>
</dbReference>
<dbReference type="InterPro" id="IPR037177">
    <property type="entry name" value="DLC_sf"/>
</dbReference>
<gene>
    <name evidence="2" type="ORF">Salat_1490300</name>
</gene>
<name>A0AAE1YBY5_9LAMI</name>
<organism evidence="2 3">
    <name type="scientific">Sesamum alatum</name>
    <dbReference type="NCBI Taxonomy" id="300844"/>
    <lineage>
        <taxon>Eukaryota</taxon>
        <taxon>Viridiplantae</taxon>
        <taxon>Streptophyta</taxon>
        <taxon>Embryophyta</taxon>
        <taxon>Tracheophyta</taxon>
        <taxon>Spermatophyta</taxon>
        <taxon>Magnoliopsida</taxon>
        <taxon>eudicotyledons</taxon>
        <taxon>Gunneridae</taxon>
        <taxon>Pentapetalae</taxon>
        <taxon>asterids</taxon>
        <taxon>lamiids</taxon>
        <taxon>Lamiales</taxon>
        <taxon>Pedaliaceae</taxon>
        <taxon>Sesamum</taxon>
    </lineage>
</organism>
<proteinExistence type="predicted"/>
<feature type="compositionally biased region" description="Pro residues" evidence="1">
    <location>
        <begin position="74"/>
        <end position="101"/>
    </location>
</feature>
<evidence type="ECO:0000313" key="3">
    <source>
        <dbReference type="Proteomes" id="UP001293254"/>
    </source>
</evidence>
<dbReference type="Pfam" id="PF01221">
    <property type="entry name" value="Dynein_light"/>
    <property type="match status" value="1"/>
</dbReference>
<reference evidence="2" key="1">
    <citation type="submission" date="2020-06" db="EMBL/GenBank/DDBJ databases">
        <authorList>
            <person name="Li T."/>
            <person name="Hu X."/>
            <person name="Zhang T."/>
            <person name="Song X."/>
            <person name="Zhang H."/>
            <person name="Dai N."/>
            <person name="Sheng W."/>
            <person name="Hou X."/>
            <person name="Wei L."/>
        </authorList>
    </citation>
    <scope>NUCLEOTIDE SEQUENCE</scope>
    <source>
        <strain evidence="2">3651</strain>
        <tissue evidence="2">Leaf</tissue>
    </source>
</reference>
<dbReference type="PANTHER" id="PTHR11886">
    <property type="entry name" value="DYNEIN LIGHT CHAIN"/>
    <property type="match status" value="1"/>
</dbReference>
<dbReference type="FunFam" id="3.30.740.10:FF:000003">
    <property type="entry name" value="Dynein light chain"/>
    <property type="match status" value="1"/>
</dbReference>
<dbReference type="GO" id="GO:0007017">
    <property type="term" value="P:microtubule-based process"/>
    <property type="evidence" value="ECO:0007669"/>
    <property type="project" value="InterPro"/>
</dbReference>
<dbReference type="GO" id="GO:0005868">
    <property type="term" value="C:cytoplasmic dynein complex"/>
    <property type="evidence" value="ECO:0007669"/>
    <property type="project" value="TreeGrafter"/>
</dbReference>
<feature type="region of interest" description="Disordered" evidence="1">
    <location>
        <begin position="1"/>
        <end position="55"/>
    </location>
</feature>
<sequence>MAEHTTHRCILAAQDAQSPMDPPPKPLPRHHHHHHRRRRRHAVPDPTNAPPSTIQNISDRFSKLYISHKKLADNPPPSGAKLPPHPQPDPRFHPKPLPSPPFLGTHTTESNSRHHRNTSDNQALVEVVDEINKPLGKRAESEKVERFEQGFGVVGRPFVNVGGIRKSFRSPGVELHEFFSCSGVRVVAVDMNPYMQIHAVDCARKARDSLEKFTSKTLASTVKKEFDGVYGGAWHCIVGSSFGSFVTHSVGGFIYFCMDHKLYVLLFKTAVQRPAAA</sequence>
<feature type="region of interest" description="Disordered" evidence="1">
    <location>
        <begin position="70"/>
        <end position="122"/>
    </location>
</feature>
<dbReference type="AlphaFoldDB" id="A0AAE1YBY5"/>
<evidence type="ECO:0000313" key="2">
    <source>
        <dbReference type="EMBL" id="KAK4427214.1"/>
    </source>
</evidence>
<dbReference type="SMART" id="SM01375">
    <property type="entry name" value="Dynein_light"/>
    <property type="match status" value="1"/>
</dbReference>
<comment type="caution">
    <text evidence="2">The sequence shown here is derived from an EMBL/GenBank/DDBJ whole genome shotgun (WGS) entry which is preliminary data.</text>
</comment>